<dbReference type="AlphaFoldDB" id="A0A165F858"/>
<dbReference type="Proteomes" id="UP000076842">
    <property type="component" value="Unassembled WGS sequence"/>
</dbReference>
<feature type="non-terminal residue" evidence="1">
    <location>
        <position position="66"/>
    </location>
</feature>
<name>A0A165F858_9BASI</name>
<accession>A0A165F858</accession>
<dbReference type="EMBL" id="KV423979">
    <property type="protein sequence ID" value="KZT56370.1"/>
    <property type="molecule type" value="Genomic_DNA"/>
</dbReference>
<dbReference type="InParanoid" id="A0A165F858"/>
<organism evidence="1 2">
    <name type="scientific">Calocera cornea HHB12733</name>
    <dbReference type="NCBI Taxonomy" id="1353952"/>
    <lineage>
        <taxon>Eukaryota</taxon>
        <taxon>Fungi</taxon>
        <taxon>Dikarya</taxon>
        <taxon>Basidiomycota</taxon>
        <taxon>Agaricomycotina</taxon>
        <taxon>Dacrymycetes</taxon>
        <taxon>Dacrymycetales</taxon>
        <taxon>Dacrymycetaceae</taxon>
        <taxon>Calocera</taxon>
    </lineage>
</organism>
<evidence type="ECO:0000313" key="2">
    <source>
        <dbReference type="Proteomes" id="UP000076842"/>
    </source>
</evidence>
<keyword evidence="2" id="KW-1185">Reference proteome</keyword>
<sequence>MPHNSFSQSPRYCNCLSARAVGSVLELVNWKTVESRHRSARAIYAQHSPSRDRHALVRFRSCSEPS</sequence>
<reference evidence="1 2" key="1">
    <citation type="journal article" date="2016" name="Mol. Biol. Evol.">
        <title>Comparative Genomics of Early-Diverging Mushroom-Forming Fungi Provides Insights into the Origins of Lignocellulose Decay Capabilities.</title>
        <authorList>
            <person name="Nagy L.G."/>
            <person name="Riley R."/>
            <person name="Tritt A."/>
            <person name="Adam C."/>
            <person name="Daum C."/>
            <person name="Floudas D."/>
            <person name="Sun H."/>
            <person name="Yadav J.S."/>
            <person name="Pangilinan J."/>
            <person name="Larsson K.H."/>
            <person name="Matsuura K."/>
            <person name="Barry K."/>
            <person name="Labutti K."/>
            <person name="Kuo R."/>
            <person name="Ohm R.A."/>
            <person name="Bhattacharya S.S."/>
            <person name="Shirouzu T."/>
            <person name="Yoshinaga Y."/>
            <person name="Martin F.M."/>
            <person name="Grigoriev I.V."/>
            <person name="Hibbett D.S."/>
        </authorList>
    </citation>
    <scope>NUCLEOTIDE SEQUENCE [LARGE SCALE GENOMIC DNA]</scope>
    <source>
        <strain evidence="1 2">HHB12733</strain>
    </source>
</reference>
<proteinExistence type="predicted"/>
<gene>
    <name evidence="1" type="ORF">CALCODRAFT_497547</name>
</gene>
<evidence type="ECO:0000313" key="1">
    <source>
        <dbReference type="EMBL" id="KZT56370.1"/>
    </source>
</evidence>
<protein>
    <submittedName>
        <fullName evidence="1">Uncharacterized protein</fullName>
    </submittedName>
</protein>